<dbReference type="EMBL" id="JAHYIQ010000001">
    <property type="protein sequence ID" value="KAK1136483.1"/>
    <property type="molecule type" value="Genomic_DNA"/>
</dbReference>
<keyword evidence="1" id="KW-0812">Transmembrane</keyword>
<keyword evidence="3" id="KW-1185">Reference proteome</keyword>
<evidence type="ECO:0000256" key="1">
    <source>
        <dbReference type="SAM" id="Phobius"/>
    </source>
</evidence>
<protein>
    <submittedName>
        <fullName evidence="2">Uncharacterized protein</fullName>
    </submittedName>
</protein>
<sequence>MIVQSHKSASIKAVPDLLPAVVVWVSAEAASLGGSIFCGMLCAGIGPGFVMVVIVRSHVIPDEDEDRSIPRDVVTRTATVSLHRSARQCQYN</sequence>
<comment type="caution">
    <text evidence="2">The sequence shown here is derived from an EMBL/GenBank/DDBJ whole genome shotgun (WGS) entry which is preliminary data.</text>
</comment>
<keyword evidence="1" id="KW-1133">Transmembrane helix</keyword>
<organism evidence="2 3">
    <name type="scientific">Melipona bicolor</name>
    <dbReference type="NCBI Taxonomy" id="60889"/>
    <lineage>
        <taxon>Eukaryota</taxon>
        <taxon>Metazoa</taxon>
        <taxon>Ecdysozoa</taxon>
        <taxon>Arthropoda</taxon>
        <taxon>Hexapoda</taxon>
        <taxon>Insecta</taxon>
        <taxon>Pterygota</taxon>
        <taxon>Neoptera</taxon>
        <taxon>Endopterygota</taxon>
        <taxon>Hymenoptera</taxon>
        <taxon>Apocrita</taxon>
        <taxon>Aculeata</taxon>
        <taxon>Apoidea</taxon>
        <taxon>Anthophila</taxon>
        <taxon>Apidae</taxon>
        <taxon>Melipona</taxon>
    </lineage>
</organism>
<feature type="transmembrane region" description="Helical" evidence="1">
    <location>
        <begin position="32"/>
        <end position="55"/>
    </location>
</feature>
<dbReference type="AlphaFoldDB" id="A0AA40GER1"/>
<evidence type="ECO:0000313" key="3">
    <source>
        <dbReference type="Proteomes" id="UP001177670"/>
    </source>
</evidence>
<reference evidence="2" key="1">
    <citation type="submission" date="2021-10" db="EMBL/GenBank/DDBJ databases">
        <title>Melipona bicolor Genome sequencing and assembly.</title>
        <authorList>
            <person name="Araujo N.S."/>
            <person name="Arias M.C."/>
        </authorList>
    </citation>
    <scope>NUCLEOTIDE SEQUENCE</scope>
    <source>
        <strain evidence="2">USP_2M_L1-L4_2017</strain>
        <tissue evidence="2">Whole body</tissue>
    </source>
</reference>
<proteinExistence type="predicted"/>
<name>A0AA40GER1_9HYME</name>
<gene>
    <name evidence="2" type="ORF">K0M31_001033</name>
</gene>
<keyword evidence="1" id="KW-0472">Membrane</keyword>
<accession>A0AA40GER1</accession>
<dbReference type="Proteomes" id="UP001177670">
    <property type="component" value="Unassembled WGS sequence"/>
</dbReference>
<evidence type="ECO:0000313" key="2">
    <source>
        <dbReference type="EMBL" id="KAK1136483.1"/>
    </source>
</evidence>